<feature type="transmembrane region" description="Helical" evidence="7">
    <location>
        <begin position="51"/>
        <end position="73"/>
    </location>
</feature>
<evidence type="ECO:0000256" key="1">
    <source>
        <dbReference type="ARBA" id="ARBA00004141"/>
    </source>
</evidence>
<dbReference type="SUPFAM" id="SSF103473">
    <property type="entry name" value="MFS general substrate transporter"/>
    <property type="match status" value="1"/>
</dbReference>
<feature type="transmembrane region" description="Helical" evidence="7">
    <location>
        <begin position="205"/>
        <end position="227"/>
    </location>
</feature>
<dbReference type="InterPro" id="IPR011701">
    <property type="entry name" value="MFS"/>
</dbReference>
<evidence type="ECO:0000256" key="7">
    <source>
        <dbReference type="SAM" id="Phobius"/>
    </source>
</evidence>
<proteinExistence type="predicted"/>
<feature type="compositionally biased region" description="Gly residues" evidence="6">
    <location>
        <begin position="24"/>
        <end position="39"/>
    </location>
</feature>
<evidence type="ECO:0000313" key="10">
    <source>
        <dbReference type="Proteomes" id="UP000799423"/>
    </source>
</evidence>
<evidence type="ECO:0000256" key="5">
    <source>
        <dbReference type="ARBA" id="ARBA00023136"/>
    </source>
</evidence>
<reference evidence="9" key="1">
    <citation type="submission" date="2020-01" db="EMBL/GenBank/DDBJ databases">
        <authorList>
            <consortium name="DOE Joint Genome Institute"/>
            <person name="Haridas S."/>
            <person name="Albert R."/>
            <person name="Binder M."/>
            <person name="Bloem J."/>
            <person name="Labutti K."/>
            <person name="Salamov A."/>
            <person name="Andreopoulos B."/>
            <person name="Baker S.E."/>
            <person name="Barry K."/>
            <person name="Bills G."/>
            <person name="Bluhm B.H."/>
            <person name="Cannon C."/>
            <person name="Castanera R."/>
            <person name="Culley D.E."/>
            <person name="Daum C."/>
            <person name="Ezra D."/>
            <person name="Gonzalez J.B."/>
            <person name="Henrissat B."/>
            <person name="Kuo A."/>
            <person name="Liang C."/>
            <person name="Lipzen A."/>
            <person name="Lutzoni F."/>
            <person name="Magnuson J."/>
            <person name="Mondo S."/>
            <person name="Nolan M."/>
            <person name="Ohm R."/>
            <person name="Pangilinan J."/>
            <person name="Park H.-J."/>
            <person name="Ramirez L."/>
            <person name="Alfaro M."/>
            <person name="Sun H."/>
            <person name="Tritt A."/>
            <person name="Yoshinaga Y."/>
            <person name="Zwiers L.-H."/>
            <person name="Turgeon B.G."/>
            <person name="Goodwin S.B."/>
            <person name="Spatafora J.W."/>
            <person name="Crous P.W."/>
            <person name="Grigoriev I.V."/>
        </authorList>
    </citation>
    <scope>NUCLEOTIDE SEQUENCE</scope>
    <source>
        <strain evidence="9">IPT5</strain>
    </source>
</reference>
<keyword evidence="4 7" id="KW-1133">Transmembrane helix</keyword>
<feature type="domain" description="Major facilitator superfamily (MFS) profile" evidence="8">
    <location>
        <begin position="52"/>
        <end position="483"/>
    </location>
</feature>
<feature type="transmembrane region" description="Helical" evidence="7">
    <location>
        <begin position="365"/>
        <end position="384"/>
    </location>
</feature>
<evidence type="ECO:0000256" key="6">
    <source>
        <dbReference type="SAM" id="MobiDB-lite"/>
    </source>
</evidence>
<gene>
    <name evidence="9" type="ORF">T440DRAFT_176046</name>
</gene>
<dbReference type="CDD" id="cd17323">
    <property type="entry name" value="MFS_Tpo1_MDR_like"/>
    <property type="match status" value="1"/>
</dbReference>
<feature type="transmembrane region" description="Helical" evidence="7">
    <location>
        <begin position="177"/>
        <end position="199"/>
    </location>
</feature>
<feature type="transmembrane region" description="Helical" evidence="7">
    <location>
        <begin position="426"/>
        <end position="447"/>
    </location>
</feature>
<feature type="region of interest" description="Disordered" evidence="6">
    <location>
        <begin position="1"/>
        <end position="39"/>
    </location>
</feature>
<feature type="compositionally biased region" description="Basic and acidic residues" evidence="6">
    <location>
        <begin position="1"/>
        <end position="11"/>
    </location>
</feature>
<evidence type="ECO:0000256" key="2">
    <source>
        <dbReference type="ARBA" id="ARBA00022448"/>
    </source>
</evidence>
<dbReference type="PANTHER" id="PTHR23502">
    <property type="entry name" value="MAJOR FACILITATOR SUPERFAMILY"/>
    <property type="match status" value="1"/>
</dbReference>
<feature type="transmembrane region" description="Helical" evidence="7">
    <location>
        <begin position="390"/>
        <end position="414"/>
    </location>
</feature>
<name>A0A6A7B0Y4_9PLEO</name>
<dbReference type="InterPro" id="IPR036259">
    <property type="entry name" value="MFS_trans_sf"/>
</dbReference>
<keyword evidence="5 7" id="KW-0472">Membrane</keyword>
<dbReference type="Gene3D" id="1.20.1250.20">
    <property type="entry name" value="MFS general substrate transporter like domains"/>
    <property type="match status" value="1"/>
</dbReference>
<feature type="transmembrane region" description="Helical" evidence="7">
    <location>
        <begin position="453"/>
        <end position="477"/>
    </location>
</feature>
<protein>
    <submittedName>
        <fullName evidence="9">MFS general substrate transporter</fullName>
    </submittedName>
</protein>
<evidence type="ECO:0000259" key="8">
    <source>
        <dbReference type="PROSITE" id="PS50850"/>
    </source>
</evidence>
<dbReference type="EMBL" id="MU006320">
    <property type="protein sequence ID" value="KAF2848075.1"/>
    <property type="molecule type" value="Genomic_DNA"/>
</dbReference>
<comment type="subcellular location">
    <subcellularLocation>
        <location evidence="1">Membrane</location>
        <topology evidence="1">Multi-pass membrane protein</topology>
    </subcellularLocation>
</comment>
<feature type="transmembrane region" description="Helical" evidence="7">
    <location>
        <begin position="312"/>
        <end position="336"/>
    </location>
</feature>
<sequence length="494" mass="52584">MESRAPEKDVPSSEPAKVVPLRPGGPGGPGRPGGPGGGRPYSVFSVSRRRLTLTIVTIAGFFGPLAAGIYLPALPILQREFKTSVTTINATVSVFMAVLAVAPLFWASWADYGGRKPLYLVSLLIYMAANILLAALPANLAALFILRVVQGFGAASVLSLGSGTVADITPPKGRASAMSIVLLGPQLGPVLGPLLGGAISGNASWRWIFGFLALTCAALYIILLFCLPETLRSIVGPGTVYVDKPLILAPRWRQPAVVDPKEFPKPPPPTLLSLLKLLQYPPIVVVSLNSALLFAAYYAINVTYSRFLEDDYGFSTTAVGCAYLAPGFSLVAGSLISGRVSDYHRSQFVKNNPDNPPHPEHRLHLQIPGVLISLSGILMYGWFVHYHIHVASVIIASSLAAFGMTWVFITTTSYLTESFKKTPATLVALASLFRNPAAAVAAVVIDPLIKEMGVGWCFTGLAIMEFCCVAGIAWLMVAGKGLREKLEVKEAAKA</sequence>
<dbReference type="PROSITE" id="PS50850">
    <property type="entry name" value="MFS"/>
    <property type="match status" value="1"/>
</dbReference>
<dbReference type="GO" id="GO:0005886">
    <property type="term" value="C:plasma membrane"/>
    <property type="evidence" value="ECO:0007669"/>
    <property type="project" value="TreeGrafter"/>
</dbReference>
<keyword evidence="2" id="KW-0813">Transport</keyword>
<evidence type="ECO:0000256" key="3">
    <source>
        <dbReference type="ARBA" id="ARBA00022692"/>
    </source>
</evidence>
<feature type="transmembrane region" description="Helical" evidence="7">
    <location>
        <begin position="118"/>
        <end position="138"/>
    </location>
</feature>
<dbReference type="GO" id="GO:0005275">
    <property type="term" value="F:amine transmembrane transporter activity"/>
    <property type="evidence" value="ECO:0007669"/>
    <property type="project" value="TreeGrafter"/>
</dbReference>
<feature type="transmembrane region" description="Helical" evidence="7">
    <location>
        <begin position="280"/>
        <end position="300"/>
    </location>
</feature>
<dbReference type="PANTHER" id="PTHR23502:SF21">
    <property type="entry name" value="DITYROSINE TRANSPORTER 1"/>
    <property type="match status" value="1"/>
</dbReference>
<evidence type="ECO:0000256" key="4">
    <source>
        <dbReference type="ARBA" id="ARBA00022989"/>
    </source>
</evidence>
<dbReference type="OrthoDB" id="3936150at2759"/>
<feature type="transmembrane region" description="Helical" evidence="7">
    <location>
        <begin position="85"/>
        <end position="106"/>
    </location>
</feature>
<dbReference type="FunFam" id="1.20.1250.20:FF:000172">
    <property type="entry name" value="MFS multidrug resistance transporter"/>
    <property type="match status" value="1"/>
</dbReference>
<feature type="transmembrane region" description="Helical" evidence="7">
    <location>
        <begin position="144"/>
        <end position="165"/>
    </location>
</feature>
<accession>A0A6A7B0Y4</accession>
<dbReference type="Proteomes" id="UP000799423">
    <property type="component" value="Unassembled WGS sequence"/>
</dbReference>
<evidence type="ECO:0000313" key="9">
    <source>
        <dbReference type="EMBL" id="KAF2848075.1"/>
    </source>
</evidence>
<dbReference type="Pfam" id="PF07690">
    <property type="entry name" value="MFS_1"/>
    <property type="match status" value="1"/>
</dbReference>
<keyword evidence="3 7" id="KW-0812">Transmembrane</keyword>
<dbReference type="AlphaFoldDB" id="A0A6A7B0Y4"/>
<organism evidence="9 10">
    <name type="scientific">Plenodomus tracheiphilus IPT5</name>
    <dbReference type="NCBI Taxonomy" id="1408161"/>
    <lineage>
        <taxon>Eukaryota</taxon>
        <taxon>Fungi</taxon>
        <taxon>Dikarya</taxon>
        <taxon>Ascomycota</taxon>
        <taxon>Pezizomycotina</taxon>
        <taxon>Dothideomycetes</taxon>
        <taxon>Pleosporomycetidae</taxon>
        <taxon>Pleosporales</taxon>
        <taxon>Pleosporineae</taxon>
        <taxon>Leptosphaeriaceae</taxon>
        <taxon>Plenodomus</taxon>
    </lineage>
</organism>
<dbReference type="InterPro" id="IPR020846">
    <property type="entry name" value="MFS_dom"/>
</dbReference>
<keyword evidence="10" id="KW-1185">Reference proteome</keyword>